<dbReference type="EMBL" id="DSUH01000399">
    <property type="protein sequence ID" value="HGU34635.1"/>
    <property type="molecule type" value="Genomic_DNA"/>
</dbReference>
<organism evidence="1">
    <name type="scientific">Desulfatirhabdium butyrativorans</name>
    <dbReference type="NCBI Taxonomy" id="340467"/>
    <lineage>
        <taxon>Bacteria</taxon>
        <taxon>Pseudomonadati</taxon>
        <taxon>Thermodesulfobacteriota</taxon>
        <taxon>Desulfobacteria</taxon>
        <taxon>Desulfobacterales</taxon>
        <taxon>Desulfatirhabdiaceae</taxon>
        <taxon>Desulfatirhabdium</taxon>
    </lineage>
</organism>
<reference evidence="1" key="1">
    <citation type="journal article" date="2020" name="mSystems">
        <title>Genome- and Community-Level Interaction Insights into Carbon Utilization and Element Cycling Functions of Hydrothermarchaeota in Hydrothermal Sediment.</title>
        <authorList>
            <person name="Zhou Z."/>
            <person name="Liu Y."/>
            <person name="Xu W."/>
            <person name="Pan J."/>
            <person name="Luo Z.H."/>
            <person name="Li M."/>
        </authorList>
    </citation>
    <scope>NUCLEOTIDE SEQUENCE [LARGE SCALE GENOMIC DNA]</scope>
    <source>
        <strain evidence="1">SpSt-477</strain>
    </source>
</reference>
<name>A0A7C4W1M7_9BACT</name>
<sequence length="85" mass="9581">MKKGMILYLKSNDRYAEELEDIDFVGLRRKLGVQALRFSASEDDVADACWRMLTAGIQQISCIGATVSEDRSKLELRGQPVRIFG</sequence>
<comment type="caution">
    <text evidence="1">The sequence shown here is derived from an EMBL/GenBank/DDBJ whole genome shotgun (WGS) entry which is preliminary data.</text>
</comment>
<proteinExistence type="predicted"/>
<gene>
    <name evidence="1" type="ORF">ENS29_17590</name>
</gene>
<accession>A0A7C4W1M7</accession>
<evidence type="ECO:0000313" key="1">
    <source>
        <dbReference type="EMBL" id="HGU34635.1"/>
    </source>
</evidence>
<dbReference type="AlphaFoldDB" id="A0A7C4W1M7"/>
<protein>
    <submittedName>
        <fullName evidence="1">Uncharacterized protein</fullName>
    </submittedName>
</protein>